<evidence type="ECO:0000313" key="3">
    <source>
        <dbReference type="EMBL" id="KAF4085706.1"/>
    </source>
</evidence>
<gene>
    <name evidence="3" type="ORF">AMELA_G00098110</name>
</gene>
<feature type="coiled-coil region" evidence="1">
    <location>
        <begin position="75"/>
        <end position="102"/>
    </location>
</feature>
<proteinExistence type="predicted"/>
<dbReference type="EMBL" id="JAAGNN010000008">
    <property type="protein sequence ID" value="KAF4085706.1"/>
    <property type="molecule type" value="Genomic_DNA"/>
</dbReference>
<keyword evidence="1" id="KW-0175">Coiled coil</keyword>
<name>A0A7J6ASY3_AMEME</name>
<comment type="caution">
    <text evidence="3">The sequence shown here is derived from an EMBL/GenBank/DDBJ whole genome shotgun (WGS) entry which is preliminary data.</text>
</comment>
<evidence type="ECO:0000256" key="1">
    <source>
        <dbReference type="SAM" id="Coils"/>
    </source>
</evidence>
<dbReference type="Pfam" id="PF21670">
    <property type="entry name" value="HOOK_N_NuMA"/>
    <property type="match status" value="1"/>
</dbReference>
<sequence>MISCSRKGEEPSQAPMHLPQAERLSIISDFLHSGCHVEECVLLTLAKGRMLELELTKAVLLLCHYGIVNSNLVPKVEFETEVRNALGQLARTEEEVAKISEAHDLESGNMRDVLQRELSQLKDTVRVNQE</sequence>
<accession>A0A7J6ASY3</accession>
<reference evidence="3 4" key="1">
    <citation type="submission" date="2020-02" db="EMBL/GenBank/DDBJ databases">
        <title>A chromosome-scale genome assembly of the black bullhead catfish (Ameiurus melas).</title>
        <authorList>
            <person name="Wen M."/>
            <person name="Zham M."/>
            <person name="Cabau C."/>
            <person name="Klopp C."/>
            <person name="Donnadieu C."/>
            <person name="Roques C."/>
            <person name="Bouchez O."/>
            <person name="Lampietro C."/>
            <person name="Jouanno E."/>
            <person name="Herpin A."/>
            <person name="Louis A."/>
            <person name="Berthelot C."/>
            <person name="Parey E."/>
            <person name="Roest-Crollius H."/>
            <person name="Braasch I."/>
            <person name="Postlethwait J."/>
            <person name="Robinson-Rechavi M."/>
            <person name="Echchiki A."/>
            <person name="Begum T."/>
            <person name="Montfort J."/>
            <person name="Schartl M."/>
            <person name="Bobe J."/>
            <person name="Guiguen Y."/>
        </authorList>
    </citation>
    <scope>NUCLEOTIDE SEQUENCE [LARGE SCALE GENOMIC DNA]</scope>
    <source>
        <strain evidence="3">M_S1</strain>
        <tissue evidence="3">Blood</tissue>
    </source>
</reference>
<dbReference type="AlphaFoldDB" id="A0A7J6ASY3"/>
<organism evidence="3 4">
    <name type="scientific">Ameiurus melas</name>
    <name type="common">Black bullhead</name>
    <name type="synonym">Silurus melas</name>
    <dbReference type="NCBI Taxonomy" id="219545"/>
    <lineage>
        <taxon>Eukaryota</taxon>
        <taxon>Metazoa</taxon>
        <taxon>Chordata</taxon>
        <taxon>Craniata</taxon>
        <taxon>Vertebrata</taxon>
        <taxon>Euteleostomi</taxon>
        <taxon>Actinopterygii</taxon>
        <taxon>Neopterygii</taxon>
        <taxon>Teleostei</taxon>
        <taxon>Ostariophysi</taxon>
        <taxon>Siluriformes</taxon>
        <taxon>Ictaluridae</taxon>
        <taxon>Ameiurus</taxon>
    </lineage>
</organism>
<keyword evidence="4" id="KW-1185">Reference proteome</keyword>
<evidence type="ECO:0000259" key="2">
    <source>
        <dbReference type="Pfam" id="PF21670"/>
    </source>
</evidence>
<evidence type="ECO:0000313" key="4">
    <source>
        <dbReference type="Proteomes" id="UP000593565"/>
    </source>
</evidence>
<dbReference type="InterPro" id="IPR048724">
    <property type="entry name" value="NuMA_N_HOOK"/>
</dbReference>
<feature type="domain" description="Nuclear mitotic apparatus protein 1 N-terminal hook" evidence="2">
    <location>
        <begin position="7"/>
        <end position="82"/>
    </location>
</feature>
<protein>
    <recommendedName>
        <fullName evidence="2">Nuclear mitotic apparatus protein 1 N-terminal hook domain-containing protein</fullName>
    </recommendedName>
</protein>
<dbReference type="Proteomes" id="UP000593565">
    <property type="component" value="Unassembled WGS sequence"/>
</dbReference>